<gene>
    <name evidence="6" type="primary">traI</name>
    <name evidence="6" type="ORF">NCTC12272_02664</name>
</gene>
<feature type="compositionally biased region" description="Polar residues" evidence="2">
    <location>
        <begin position="544"/>
        <end position="568"/>
    </location>
</feature>
<name>A0AAX2IYD3_LEGPN</name>
<organism evidence="6 7">
    <name type="scientific">Legionella pneumophila subsp. pascullei</name>
    <dbReference type="NCBI Taxonomy" id="91890"/>
    <lineage>
        <taxon>Bacteria</taxon>
        <taxon>Pseudomonadati</taxon>
        <taxon>Pseudomonadota</taxon>
        <taxon>Gammaproteobacteria</taxon>
        <taxon>Legionellales</taxon>
        <taxon>Legionellaceae</taxon>
        <taxon>Legionella</taxon>
    </lineage>
</organism>
<feature type="region of interest" description="Disordered" evidence="2">
    <location>
        <begin position="507"/>
        <end position="568"/>
    </location>
</feature>
<feature type="domain" description="TraI-like middle" evidence="5">
    <location>
        <begin position="167"/>
        <end position="253"/>
    </location>
</feature>
<evidence type="ECO:0000259" key="4">
    <source>
        <dbReference type="Pfam" id="PF18821"/>
    </source>
</evidence>
<feature type="domain" description="MobA/VirD2-like nuclease" evidence="3">
    <location>
        <begin position="22"/>
        <end position="154"/>
    </location>
</feature>
<keyword evidence="1" id="KW-0175">Coiled coil</keyword>
<dbReference type="NCBIfam" id="NF041893">
    <property type="entry name" value="TraI_MobP_relax"/>
    <property type="match status" value="1"/>
</dbReference>
<accession>A0AAX2IYD3</accession>
<dbReference type="InterPro" id="IPR040677">
    <property type="entry name" value="LPD7"/>
</dbReference>
<dbReference type="EMBL" id="LS483412">
    <property type="protein sequence ID" value="SQG91450.1"/>
    <property type="molecule type" value="Genomic_DNA"/>
</dbReference>
<evidence type="ECO:0000256" key="1">
    <source>
        <dbReference type="SAM" id="Coils"/>
    </source>
</evidence>
<evidence type="ECO:0000259" key="5">
    <source>
        <dbReference type="Pfam" id="PF22863"/>
    </source>
</evidence>
<reference evidence="6 7" key="1">
    <citation type="submission" date="2018-06" db="EMBL/GenBank/DDBJ databases">
        <authorList>
            <consortium name="Pathogen Informatics"/>
            <person name="Doyle S."/>
        </authorList>
    </citation>
    <scope>NUCLEOTIDE SEQUENCE [LARGE SCALE GENOMIC DNA]</scope>
    <source>
        <strain evidence="6 7">NCTC12272</strain>
    </source>
</reference>
<feature type="coiled-coil region" evidence="1">
    <location>
        <begin position="303"/>
        <end position="367"/>
    </location>
</feature>
<proteinExistence type="predicted"/>
<dbReference type="RefSeq" id="WP_027222715.1">
    <property type="nucleotide sequence ID" value="NZ_CAAAIJ010000002.1"/>
</dbReference>
<feature type="domain" description="Large polyvalent protein-associated" evidence="4">
    <location>
        <begin position="421"/>
        <end position="506"/>
    </location>
</feature>
<dbReference type="InterPro" id="IPR005094">
    <property type="entry name" value="Endonuclease_MobA/VirD2"/>
</dbReference>
<dbReference type="Pfam" id="PF03432">
    <property type="entry name" value="Relaxase"/>
    <property type="match status" value="1"/>
</dbReference>
<feature type="compositionally biased region" description="Basic and acidic residues" evidence="2">
    <location>
        <begin position="507"/>
        <end position="518"/>
    </location>
</feature>
<evidence type="ECO:0000259" key="3">
    <source>
        <dbReference type="Pfam" id="PF03432"/>
    </source>
</evidence>
<evidence type="ECO:0000256" key="2">
    <source>
        <dbReference type="SAM" id="MobiDB-lite"/>
    </source>
</evidence>
<dbReference type="InterPro" id="IPR054462">
    <property type="entry name" value="TraI_M"/>
</dbReference>
<dbReference type="Proteomes" id="UP000249566">
    <property type="component" value="Chromosome 1"/>
</dbReference>
<dbReference type="InterPro" id="IPR049751">
    <property type="entry name" value="TraI/MobA_relaxases"/>
</dbReference>
<evidence type="ECO:0000313" key="7">
    <source>
        <dbReference type="Proteomes" id="UP000249566"/>
    </source>
</evidence>
<evidence type="ECO:0000313" key="6">
    <source>
        <dbReference type="EMBL" id="SQG91450.1"/>
    </source>
</evidence>
<dbReference type="AlphaFoldDB" id="A0AAX2IYD3"/>
<dbReference type="Pfam" id="PF22863">
    <property type="entry name" value="TraI_middle"/>
    <property type="match status" value="1"/>
</dbReference>
<dbReference type="Pfam" id="PF18821">
    <property type="entry name" value="LPD7"/>
    <property type="match status" value="1"/>
</dbReference>
<protein>
    <submittedName>
        <fullName evidence="6">TraI protein</fullName>
    </submittedName>
</protein>
<sequence>MIIRHIPMKKARLSSLSGLVRYITDPQDKQERVGKIRISNCNSHEPAWAVQEVLATQAQNQRAKADKTYHVLISFAPGEVVSDNVLNLIEDRIISAIGFKEHQRISTVHHDTDNLHIHVAINKIHPETLNMIEPYRAYKTFAEVASQLEVEFGLKVTNHQSRKGHSENLADDMEQHSGIESLINWMKRHCKEPIEAAKSWAELHQILAAHGLSIKQRGNGFVFCDKKGLMVKASSISRNFSKQLLISRLGAFVVAPLQDDTMSQNTYRYEPLHKTKSSMELYAWYREERLNNKTILSGKLKTLRSAKARAIEAAKKRARLKRSALKLMKMPRIQKKYLYSKISQTLLNEIEQIRNNFSKQRQQQMNDHQNRTWADWLRYKAEAGNKEALTALRFRNRKNQAKYTFSGDMVDAFHGQMKDIDSITKEGTAIFKINRAIIRNNGHEITISKGGSIDALKKALEMARQQYGDCIRIHGTALFKKIILQLVIKNDIPITFADPDMEGQRIKLKQENNDEPSRRQRYGNGTRASGRNEAVRAAGRRSRTPSATKPNPSSFRQGSPAENQNSLRDVSQLDVVQFTRGSEVLLSDHAHDQLERQGLKLDNHVRWKPSRLRKTGKGKNLNPY</sequence>